<comment type="caution">
    <text evidence="2">The sequence shown here is derived from an EMBL/GenBank/DDBJ whole genome shotgun (WGS) entry which is preliminary data.</text>
</comment>
<evidence type="ECO:0000313" key="2">
    <source>
        <dbReference type="EMBL" id="KKN12839.1"/>
    </source>
</evidence>
<dbReference type="SMART" id="SM00530">
    <property type="entry name" value="HTH_XRE"/>
    <property type="match status" value="1"/>
</dbReference>
<sequence>MKRDWRCVVYAVDAWTPIGPSRGEMNMARDFKRLLKSYRLRAQYGLRQFAELIGEPPSNYAGVESGKRPSWRSLEKLRRVADALALEEGSRDWDAFFIAAREHGTLPPDMEHLLERPMIPVLLRTVDADETFTVRGSDDDA</sequence>
<dbReference type="GO" id="GO:0003677">
    <property type="term" value="F:DNA binding"/>
    <property type="evidence" value="ECO:0007669"/>
    <property type="project" value="InterPro"/>
</dbReference>
<dbReference type="InterPro" id="IPR010982">
    <property type="entry name" value="Lambda_DNA-bd_dom_sf"/>
</dbReference>
<reference evidence="2" key="1">
    <citation type="journal article" date="2015" name="Nature">
        <title>Complex archaea that bridge the gap between prokaryotes and eukaryotes.</title>
        <authorList>
            <person name="Spang A."/>
            <person name="Saw J.H."/>
            <person name="Jorgensen S.L."/>
            <person name="Zaremba-Niedzwiedzka K."/>
            <person name="Martijn J."/>
            <person name="Lind A.E."/>
            <person name="van Eijk R."/>
            <person name="Schleper C."/>
            <person name="Guy L."/>
            <person name="Ettema T.J."/>
        </authorList>
    </citation>
    <scope>NUCLEOTIDE SEQUENCE</scope>
</reference>
<dbReference type="PROSITE" id="PS50943">
    <property type="entry name" value="HTH_CROC1"/>
    <property type="match status" value="1"/>
</dbReference>
<dbReference type="CDD" id="cd00093">
    <property type="entry name" value="HTH_XRE"/>
    <property type="match status" value="1"/>
</dbReference>
<dbReference type="InterPro" id="IPR001387">
    <property type="entry name" value="Cro/C1-type_HTH"/>
</dbReference>
<dbReference type="EMBL" id="LAZR01003988">
    <property type="protein sequence ID" value="KKN12839.1"/>
    <property type="molecule type" value="Genomic_DNA"/>
</dbReference>
<dbReference type="AlphaFoldDB" id="A0A0F9N4F3"/>
<name>A0A0F9N4F3_9ZZZZ</name>
<evidence type="ECO:0000259" key="1">
    <source>
        <dbReference type="PROSITE" id="PS50943"/>
    </source>
</evidence>
<proteinExistence type="predicted"/>
<organism evidence="2">
    <name type="scientific">marine sediment metagenome</name>
    <dbReference type="NCBI Taxonomy" id="412755"/>
    <lineage>
        <taxon>unclassified sequences</taxon>
        <taxon>metagenomes</taxon>
        <taxon>ecological metagenomes</taxon>
    </lineage>
</organism>
<feature type="domain" description="HTH cro/C1-type" evidence="1">
    <location>
        <begin position="35"/>
        <end position="91"/>
    </location>
</feature>
<gene>
    <name evidence="2" type="ORF">LCGC14_1012500</name>
</gene>
<dbReference type="SUPFAM" id="SSF47413">
    <property type="entry name" value="lambda repressor-like DNA-binding domains"/>
    <property type="match status" value="1"/>
</dbReference>
<protein>
    <recommendedName>
        <fullName evidence="1">HTH cro/C1-type domain-containing protein</fullName>
    </recommendedName>
</protein>
<accession>A0A0F9N4F3</accession>
<dbReference type="Gene3D" id="1.10.260.40">
    <property type="entry name" value="lambda repressor-like DNA-binding domains"/>
    <property type="match status" value="1"/>
</dbReference>